<protein>
    <submittedName>
        <fullName evidence="1">Uncharacterized protein</fullName>
    </submittedName>
</protein>
<organism evidence="1 2">
    <name type="scientific">Jatropha curcas</name>
    <name type="common">Barbados nut</name>
    <dbReference type="NCBI Taxonomy" id="180498"/>
    <lineage>
        <taxon>Eukaryota</taxon>
        <taxon>Viridiplantae</taxon>
        <taxon>Streptophyta</taxon>
        <taxon>Embryophyta</taxon>
        <taxon>Tracheophyta</taxon>
        <taxon>Spermatophyta</taxon>
        <taxon>Magnoliopsida</taxon>
        <taxon>eudicotyledons</taxon>
        <taxon>Gunneridae</taxon>
        <taxon>Pentapetalae</taxon>
        <taxon>rosids</taxon>
        <taxon>fabids</taxon>
        <taxon>Malpighiales</taxon>
        <taxon>Euphorbiaceae</taxon>
        <taxon>Crotonoideae</taxon>
        <taxon>Jatropheae</taxon>
        <taxon>Jatropha</taxon>
    </lineage>
</organism>
<reference evidence="1 2" key="1">
    <citation type="journal article" date="2014" name="PLoS ONE">
        <title>Global Analysis of Gene Expression Profiles in Physic Nut (Jatropha curcas L.) Seedlings Exposed to Salt Stress.</title>
        <authorList>
            <person name="Zhang L."/>
            <person name="Zhang C."/>
            <person name="Wu P."/>
            <person name="Chen Y."/>
            <person name="Li M."/>
            <person name="Jiang H."/>
            <person name="Wu G."/>
        </authorList>
    </citation>
    <scope>NUCLEOTIDE SEQUENCE [LARGE SCALE GENOMIC DNA]</scope>
    <source>
        <strain evidence="2">cv. GZQX0401</strain>
        <tissue evidence="1">Young leaves</tissue>
    </source>
</reference>
<sequence length="163" mass="17869">MVWSWPCMVSILESRLPFMISMDWKRSAIIVSIPLRRVSKRSIRDIILARTSSFNMLDVPWNDGPTPEVPAPKEEVKGGGLSSSMLAPSAASAPASSVLTSGAPITRYASPTFSINFMWIMTSKSSRVPRPPPTLSCTDLGGCQTCKYLEMRVTKHPTIIALL</sequence>
<name>A0A067KL50_JATCU</name>
<proteinExistence type="predicted"/>
<gene>
    <name evidence="1" type="ORF">JCGZ_08620</name>
</gene>
<evidence type="ECO:0000313" key="2">
    <source>
        <dbReference type="Proteomes" id="UP000027138"/>
    </source>
</evidence>
<dbReference type="EMBL" id="KK914416">
    <property type="protein sequence ID" value="KDP36981.1"/>
    <property type="molecule type" value="Genomic_DNA"/>
</dbReference>
<accession>A0A067KL50</accession>
<dbReference type="Proteomes" id="UP000027138">
    <property type="component" value="Unassembled WGS sequence"/>
</dbReference>
<dbReference type="AlphaFoldDB" id="A0A067KL50"/>
<evidence type="ECO:0000313" key="1">
    <source>
        <dbReference type="EMBL" id="KDP36981.1"/>
    </source>
</evidence>
<keyword evidence="2" id="KW-1185">Reference proteome</keyword>